<evidence type="ECO:0000256" key="1">
    <source>
        <dbReference type="SAM" id="MobiDB-lite"/>
    </source>
</evidence>
<keyword evidence="4" id="KW-1185">Reference proteome</keyword>
<reference evidence="3 4" key="1">
    <citation type="journal article" date="2016" name="Mol. Biol. Evol.">
        <title>Comparative Genomics of Early-Diverging Mushroom-Forming Fungi Provides Insights into the Origins of Lignocellulose Decay Capabilities.</title>
        <authorList>
            <person name="Nagy L.G."/>
            <person name="Riley R."/>
            <person name="Tritt A."/>
            <person name="Adam C."/>
            <person name="Daum C."/>
            <person name="Floudas D."/>
            <person name="Sun H."/>
            <person name="Yadav J.S."/>
            <person name="Pangilinan J."/>
            <person name="Larsson K.H."/>
            <person name="Matsuura K."/>
            <person name="Barry K."/>
            <person name="Labutti K."/>
            <person name="Kuo R."/>
            <person name="Ohm R.A."/>
            <person name="Bhattacharya S.S."/>
            <person name="Shirouzu T."/>
            <person name="Yoshinaga Y."/>
            <person name="Martin F.M."/>
            <person name="Grigoriev I.V."/>
            <person name="Hibbett D.S."/>
        </authorList>
    </citation>
    <scope>NUCLEOTIDE SEQUENCE [LARGE SCALE GENOMIC DNA]</scope>
    <source>
        <strain evidence="3 4">HHB9708</strain>
    </source>
</reference>
<evidence type="ECO:0000313" key="4">
    <source>
        <dbReference type="Proteomes" id="UP000076722"/>
    </source>
</evidence>
<name>A0A164ZJ64_9AGAM</name>
<proteinExistence type="predicted"/>
<sequence length="254" mass="28389">MDKFVKIVKTSNPQATDKDNQDTQGKKRGSFKYNPYGVSKSREKAFEAYKERKRKEKILEPFAVKPQKGREREAQRQALTEHLLNTLKEPTNLITHNDIGSRAYHVSSCVTGHQVADGGGRARQYMQSRTSKLTDQLKAKGTESNVLSGVRVYINGFLAGTTDMEMKRTVQLAGGRILNTPSGASHILTSQGLNLSKVHKHFHGKPRSTVHVVKPEWVSDSIQAGKKLSEWDYQILKDSTRQDVSAMLGQASTH</sequence>
<dbReference type="STRING" id="1314777.A0A164ZJ64"/>
<dbReference type="GO" id="GO:0017125">
    <property type="term" value="F:deoxycytidyl transferase activity"/>
    <property type="evidence" value="ECO:0007669"/>
    <property type="project" value="TreeGrafter"/>
</dbReference>
<accession>A0A164ZJ64</accession>
<dbReference type="SUPFAM" id="SSF52113">
    <property type="entry name" value="BRCT domain"/>
    <property type="match status" value="1"/>
</dbReference>
<evidence type="ECO:0000313" key="3">
    <source>
        <dbReference type="EMBL" id="KZS97771.1"/>
    </source>
</evidence>
<dbReference type="PANTHER" id="PTHR45990:SF1">
    <property type="entry name" value="DNA REPAIR PROTEIN REV1"/>
    <property type="match status" value="1"/>
</dbReference>
<dbReference type="PROSITE" id="PS50172">
    <property type="entry name" value="BRCT"/>
    <property type="match status" value="1"/>
</dbReference>
<dbReference type="EMBL" id="KV419396">
    <property type="protein sequence ID" value="KZS97771.1"/>
    <property type="molecule type" value="Genomic_DNA"/>
</dbReference>
<gene>
    <name evidence="3" type="ORF">SISNIDRAFT_195792</name>
</gene>
<dbReference type="PANTHER" id="PTHR45990">
    <property type="entry name" value="DNA REPAIR PROTEIN REV1"/>
    <property type="match status" value="1"/>
</dbReference>
<dbReference type="InterPro" id="IPR036420">
    <property type="entry name" value="BRCT_dom_sf"/>
</dbReference>
<evidence type="ECO:0000259" key="2">
    <source>
        <dbReference type="PROSITE" id="PS50172"/>
    </source>
</evidence>
<dbReference type="AlphaFoldDB" id="A0A164ZJ64"/>
<dbReference type="OrthoDB" id="427711at2759"/>
<feature type="domain" description="BRCT" evidence="2">
    <location>
        <begin position="142"/>
        <end position="235"/>
    </location>
</feature>
<organism evidence="3 4">
    <name type="scientific">Sistotremastrum niveocremeum HHB9708</name>
    <dbReference type="NCBI Taxonomy" id="1314777"/>
    <lineage>
        <taxon>Eukaryota</taxon>
        <taxon>Fungi</taxon>
        <taxon>Dikarya</taxon>
        <taxon>Basidiomycota</taxon>
        <taxon>Agaricomycotina</taxon>
        <taxon>Agaricomycetes</taxon>
        <taxon>Sistotremastrales</taxon>
        <taxon>Sistotremastraceae</taxon>
        <taxon>Sertulicium</taxon>
        <taxon>Sertulicium niveocremeum</taxon>
    </lineage>
</organism>
<dbReference type="GO" id="GO:0005634">
    <property type="term" value="C:nucleus"/>
    <property type="evidence" value="ECO:0007669"/>
    <property type="project" value="TreeGrafter"/>
</dbReference>
<dbReference type="InterPro" id="IPR001357">
    <property type="entry name" value="BRCT_dom"/>
</dbReference>
<dbReference type="GO" id="GO:0042276">
    <property type="term" value="P:error-prone translesion synthesis"/>
    <property type="evidence" value="ECO:0007669"/>
    <property type="project" value="TreeGrafter"/>
</dbReference>
<dbReference type="Gene3D" id="3.40.50.10190">
    <property type="entry name" value="BRCT domain"/>
    <property type="match status" value="1"/>
</dbReference>
<protein>
    <recommendedName>
        <fullName evidence="2">BRCT domain-containing protein</fullName>
    </recommendedName>
</protein>
<dbReference type="Proteomes" id="UP000076722">
    <property type="component" value="Unassembled WGS sequence"/>
</dbReference>
<dbReference type="GO" id="GO:0003887">
    <property type="term" value="F:DNA-directed DNA polymerase activity"/>
    <property type="evidence" value="ECO:0007669"/>
    <property type="project" value="TreeGrafter"/>
</dbReference>
<dbReference type="GO" id="GO:0070987">
    <property type="term" value="P:error-free translesion synthesis"/>
    <property type="evidence" value="ECO:0007669"/>
    <property type="project" value="TreeGrafter"/>
</dbReference>
<dbReference type="SMART" id="SM00292">
    <property type="entry name" value="BRCT"/>
    <property type="match status" value="1"/>
</dbReference>
<dbReference type="Pfam" id="PF16589">
    <property type="entry name" value="BRCT_2"/>
    <property type="match status" value="1"/>
</dbReference>
<feature type="region of interest" description="Disordered" evidence="1">
    <location>
        <begin position="1"/>
        <end position="36"/>
    </location>
</feature>
<feature type="compositionally biased region" description="Basic and acidic residues" evidence="1">
    <location>
        <begin position="16"/>
        <end position="25"/>
    </location>
</feature>